<dbReference type="SMART" id="SM00853">
    <property type="entry name" value="MutL_C"/>
    <property type="match status" value="1"/>
</dbReference>
<evidence type="ECO:0000256" key="3">
    <source>
        <dbReference type="SAM" id="MobiDB-lite"/>
    </source>
</evidence>
<dbReference type="Pfam" id="PF01119">
    <property type="entry name" value="DNA_mis_repair"/>
    <property type="match status" value="1"/>
</dbReference>
<dbReference type="InterPro" id="IPR020568">
    <property type="entry name" value="Ribosomal_Su5_D2-typ_SF"/>
</dbReference>
<dbReference type="InterPro" id="IPR037198">
    <property type="entry name" value="MutL_C_sf"/>
</dbReference>
<sequence length="739" mass="82559">MSSIRTLDAQSVHKLCSSQVIVTLGIAIKELIENSIDAEATKIEIRLKNYGSDSIEVVDDGLGIDEADFETLGKSHSTSKIQDFNDISKTSSFGFRGEAIFSLCQRELDFFDAFKGESTCTYCPFSDVTIHTRTERAKVGTRLEFTNSGGLKSRRPLARSRGTTVCVERLFHTLPVRRRYLTDRTRLSREFSQAIALISSYCLMVTGVQLVCYRIDRKGTKTLVVSNMGGELVSSNIAAVYSQAQGFQLESLVEITNDFVVTDELKEEYKVKLSAEELDEIRIFGFISMPPMGSTNVVGRSSADRQFVSINGRPCDFPQFTRLATDVWRRCCRESLFSKSQSLGMPSRSTTSAFPVLILLINLPRAKVDVNLSPDKRQLLLHWERAVVMKLKAALTATLVRVDGEQSIANLPVSSSTAAAAVATASEAAVGLTQQPPVSTHLPPQPESSSQNAKKPRLSTPSSSPIASQKPVFSSDSARRNYNRHLPLLNRESVRVGFSVGRLLKYWAARGSSDELVETPSTGEFHANLTESAAQSELTSIFRKEWFRDMRVIGQFNKGFIVCQHEEDLFIVDQHASDEKHRFENLCANHQFTSQPLVVPQRLVLNAVQEHLLEENMDVFSESGFIFSTDENAPLGQRFHLISAPMSEGKVFGLADIEEMLFVLSESLSRNCRPSRLRDMLASRACRSAVMIGTVLDHKQMARIVSNMSTMEHPWNCPHGRPTMRHLFHLGRLRQLEQR</sequence>
<dbReference type="InterPro" id="IPR036890">
    <property type="entry name" value="HATPase_C_sf"/>
</dbReference>
<keyword evidence="2" id="KW-0227">DNA damage</keyword>
<dbReference type="Gene3D" id="3.30.230.10">
    <property type="match status" value="1"/>
</dbReference>
<feature type="domain" description="DNA mismatch repair protein S5" evidence="5">
    <location>
        <begin position="237"/>
        <end position="400"/>
    </location>
</feature>
<dbReference type="PANTHER" id="PTHR10073:SF52">
    <property type="entry name" value="MISMATCH REPAIR ENDONUCLEASE PMS2"/>
    <property type="match status" value="1"/>
</dbReference>
<dbReference type="CDD" id="cd16926">
    <property type="entry name" value="HATPase_MutL-MLH-PMS-like"/>
    <property type="match status" value="1"/>
</dbReference>
<dbReference type="InterPro" id="IPR014721">
    <property type="entry name" value="Ribsml_uS5_D2-typ_fold_subgr"/>
</dbReference>
<dbReference type="GO" id="GO:0032389">
    <property type="term" value="C:MutLalpha complex"/>
    <property type="evidence" value="ECO:0007669"/>
    <property type="project" value="TreeGrafter"/>
</dbReference>
<feature type="region of interest" description="Disordered" evidence="3">
    <location>
        <begin position="432"/>
        <end position="477"/>
    </location>
</feature>
<protein>
    <submittedName>
        <fullName evidence="7">Mismatch repair endonuclease PMS2</fullName>
    </submittedName>
</protein>
<proteinExistence type="inferred from homology"/>
<dbReference type="GO" id="GO:0016887">
    <property type="term" value="F:ATP hydrolysis activity"/>
    <property type="evidence" value="ECO:0007669"/>
    <property type="project" value="InterPro"/>
</dbReference>
<accession>A0A915EU29</accession>
<organism evidence="6 7">
    <name type="scientific">Echinococcus canadensis</name>
    <dbReference type="NCBI Taxonomy" id="519352"/>
    <lineage>
        <taxon>Eukaryota</taxon>
        <taxon>Metazoa</taxon>
        <taxon>Spiralia</taxon>
        <taxon>Lophotrochozoa</taxon>
        <taxon>Platyhelminthes</taxon>
        <taxon>Cestoda</taxon>
        <taxon>Eucestoda</taxon>
        <taxon>Cyclophyllidea</taxon>
        <taxon>Taeniidae</taxon>
        <taxon>Echinococcus</taxon>
        <taxon>Echinococcus canadensis group</taxon>
    </lineage>
</organism>
<dbReference type="AlphaFoldDB" id="A0A915EU29"/>
<name>A0A915EU29_9CEST</name>
<dbReference type="Pfam" id="PF08676">
    <property type="entry name" value="MutL_C"/>
    <property type="match status" value="1"/>
</dbReference>
<dbReference type="Gene3D" id="3.30.1370.100">
    <property type="entry name" value="MutL, C-terminal domain, regulatory subdomain"/>
    <property type="match status" value="1"/>
</dbReference>
<reference evidence="7" key="1">
    <citation type="submission" date="2022-11" db="UniProtKB">
        <authorList>
            <consortium name="WormBaseParasite"/>
        </authorList>
    </citation>
    <scope>IDENTIFICATION</scope>
</reference>
<dbReference type="InterPro" id="IPR042121">
    <property type="entry name" value="MutL_C_regsub"/>
</dbReference>
<feature type="compositionally biased region" description="Polar residues" evidence="3">
    <location>
        <begin position="447"/>
        <end position="476"/>
    </location>
</feature>
<dbReference type="GO" id="GO:0030983">
    <property type="term" value="F:mismatched DNA binding"/>
    <property type="evidence" value="ECO:0007669"/>
    <property type="project" value="InterPro"/>
</dbReference>
<feature type="domain" description="MutL C-terminal dimerisation" evidence="4">
    <location>
        <begin position="552"/>
        <end position="696"/>
    </location>
</feature>
<dbReference type="PANTHER" id="PTHR10073">
    <property type="entry name" value="DNA MISMATCH REPAIR PROTEIN MLH, PMS, MUTL"/>
    <property type="match status" value="1"/>
</dbReference>
<dbReference type="GO" id="GO:0006298">
    <property type="term" value="P:mismatch repair"/>
    <property type="evidence" value="ECO:0007669"/>
    <property type="project" value="InterPro"/>
</dbReference>
<dbReference type="InterPro" id="IPR042120">
    <property type="entry name" value="MutL_C_dimsub"/>
</dbReference>
<dbReference type="Gene3D" id="3.30.1540.20">
    <property type="entry name" value="MutL, C-terminal domain, dimerisation subdomain"/>
    <property type="match status" value="1"/>
</dbReference>
<dbReference type="Gene3D" id="3.30.565.10">
    <property type="entry name" value="Histidine kinase-like ATPase, C-terminal domain"/>
    <property type="match status" value="1"/>
</dbReference>
<evidence type="ECO:0000256" key="1">
    <source>
        <dbReference type="ARBA" id="ARBA00006082"/>
    </source>
</evidence>
<dbReference type="SUPFAM" id="SSF54211">
    <property type="entry name" value="Ribosomal protein S5 domain 2-like"/>
    <property type="match status" value="1"/>
</dbReference>
<evidence type="ECO:0000313" key="6">
    <source>
        <dbReference type="Proteomes" id="UP000887562"/>
    </source>
</evidence>
<comment type="similarity">
    <text evidence="1">Belongs to the DNA mismatch repair MutL/HexB family.</text>
</comment>
<dbReference type="SUPFAM" id="SSF55874">
    <property type="entry name" value="ATPase domain of HSP90 chaperone/DNA topoisomerase II/histidine kinase"/>
    <property type="match status" value="1"/>
</dbReference>
<evidence type="ECO:0000313" key="7">
    <source>
        <dbReference type="WBParaSite" id="maker-E.canG7_contigs_3513-snap-gene-0.31-mRNA-1"/>
    </source>
</evidence>
<evidence type="ECO:0000256" key="2">
    <source>
        <dbReference type="ARBA" id="ARBA00022763"/>
    </source>
</evidence>
<dbReference type="InterPro" id="IPR014790">
    <property type="entry name" value="MutL_C"/>
</dbReference>
<dbReference type="SUPFAM" id="SSF118116">
    <property type="entry name" value="DNA mismatch repair protein MutL"/>
    <property type="match status" value="1"/>
</dbReference>
<dbReference type="FunFam" id="3.30.1370.100:FF:000001">
    <property type="entry name" value="Mismatch repair endonuclease pms1, putative"/>
    <property type="match status" value="1"/>
</dbReference>
<dbReference type="GO" id="GO:0140664">
    <property type="term" value="F:ATP-dependent DNA damage sensor activity"/>
    <property type="evidence" value="ECO:0007669"/>
    <property type="project" value="InterPro"/>
</dbReference>
<keyword evidence="6" id="KW-1185">Reference proteome</keyword>
<dbReference type="InterPro" id="IPR038973">
    <property type="entry name" value="MutL/Mlh/Pms-like"/>
</dbReference>
<evidence type="ECO:0000259" key="4">
    <source>
        <dbReference type="SMART" id="SM00853"/>
    </source>
</evidence>
<dbReference type="GO" id="GO:0005524">
    <property type="term" value="F:ATP binding"/>
    <property type="evidence" value="ECO:0007669"/>
    <property type="project" value="InterPro"/>
</dbReference>
<dbReference type="SMART" id="SM01340">
    <property type="entry name" value="DNA_mis_repair"/>
    <property type="match status" value="1"/>
</dbReference>
<dbReference type="InterPro" id="IPR013507">
    <property type="entry name" value="DNA_mismatch_S5_2-like"/>
</dbReference>
<dbReference type="WBParaSite" id="maker-E.canG7_contigs_3513-snap-gene-0.31-mRNA-1">
    <property type="protein sequence ID" value="maker-E.canG7_contigs_3513-snap-gene-0.31-mRNA-1"/>
    <property type="gene ID" value="EcG7_00966"/>
</dbReference>
<evidence type="ECO:0000259" key="5">
    <source>
        <dbReference type="SMART" id="SM01340"/>
    </source>
</evidence>
<dbReference type="Pfam" id="PF13589">
    <property type="entry name" value="HATPase_c_3"/>
    <property type="match status" value="1"/>
</dbReference>
<dbReference type="FunFam" id="3.30.565.10:FF:000017">
    <property type="entry name" value="PMS1 homolog 1, mismatch repair system component"/>
    <property type="match status" value="1"/>
</dbReference>
<dbReference type="Proteomes" id="UP000887562">
    <property type="component" value="Unplaced"/>
</dbReference>